<feature type="region of interest" description="Disordered" evidence="1">
    <location>
        <begin position="776"/>
        <end position="939"/>
    </location>
</feature>
<protein>
    <submittedName>
        <fullName evidence="2">Uncharacterized protein</fullName>
    </submittedName>
</protein>
<gene>
    <name evidence="2" type="ORF">ZT1A5_G2107</name>
</gene>
<accession>A0A1Y6L855</accession>
<proteinExistence type="predicted"/>
<feature type="compositionally biased region" description="Basic and acidic residues" evidence="1">
    <location>
        <begin position="74"/>
        <end position="91"/>
    </location>
</feature>
<feature type="compositionally biased region" description="Low complexity" evidence="1">
    <location>
        <begin position="119"/>
        <end position="133"/>
    </location>
</feature>
<feature type="compositionally biased region" description="Polar residues" evidence="1">
    <location>
        <begin position="826"/>
        <end position="840"/>
    </location>
</feature>
<feature type="compositionally biased region" description="Polar residues" evidence="1">
    <location>
        <begin position="362"/>
        <end position="371"/>
    </location>
</feature>
<sequence length="1008" mass="109427">MHQLHALRTFDVGGGHAPHHQKPLPDPPSPTLTNSSAFNPDYILPTLAEEESSSPPTPIFVRRPPSPTYLWNGTREELAEERPIDGNENGRLRKMILRGTGSNNSLKANDKGLGYRKTSSNSLRKSSSLMGSSPVLRDVGNLAPEQSDFLQLPKRSSSQGSTSSNMSGMSSFLARYKTDDSDEETIDGGESPYLDDFSENEEAFARKEQRARDEYHSAVLSTRAEQILANAKARLNVMEGNLRGARDLVAPLTAANLKRATSLGSAHYSPNYSSRARYIPQSNDHDYFNAEPTPRRRLHPQMSSPHIGRDYQGHTRGFSETVVPSPALDSLATFSNDRAKRTNGGHATPRDRSTLRTPEPTPAQQLRTSKSFDYLGGGGGWRDRPLHSRTSPDSNPLEPLPEGDESRKSGHGRHDSQDTLNGLGIRSTSRSSSRALELRDQLSSLKSKMSSLKEKAQEDSLKRQSQANQRSSPFSNARSSPPEMFYTSSPTFGDSGLDANAGVGSAAASPPTPFSDRGSWQFGVAFAGHRDAIAEQAIQHARVVEIVAGNSPIGRKLSVRRLRETPTPPPKSRAPTPSGSTSGSSARNRFGYHHAKSSKGSGGSGGLPETTSVDSTRGGSSPLTVVSDRQVTPPRKPQVDKSVDDDYAPSEGGESIYEDAQVSQPHSVPHEQREDAFDYEHFFLTSALANYHAGARRGSTSSGSGSSVSSVATARGPAMNDEDTFDATYPPPTPQTPERLRAIERGLFSYSRRASNDSMSTMNTFATADEDIYDRAPVSPISESGGRMSNRASRSVSPMITNPSRASRYSSRSYYTATPTLEPRKSVSQQQLRFSSQHQWMGSPPRQHLPRPQSQSQEIRPTTAVRHSVRRLSTSDRADSGFGNHKSPPNITPPTSNPTSAKSSPTTFSPAPTASTVVPTTRHSPTAPTNTFNSATPTGDPAARAVAALMDPSGRQLGLRDTAVLFGVVESLRKVVQTLQENEEGAYEGKEMRRRLDGARGWLDGRRE</sequence>
<name>A0A1Y6L855_ZYMTR</name>
<dbReference type="EMBL" id="LT882676">
    <property type="protein sequence ID" value="SMY20672.1"/>
    <property type="molecule type" value="Genomic_DNA"/>
</dbReference>
<feature type="region of interest" description="Disordered" evidence="1">
    <location>
        <begin position="11"/>
        <end position="168"/>
    </location>
</feature>
<feature type="compositionally biased region" description="Low complexity" evidence="1">
    <location>
        <begin position="573"/>
        <end position="587"/>
    </location>
</feature>
<feature type="compositionally biased region" description="Basic and acidic residues" evidence="1">
    <location>
        <begin position="404"/>
        <end position="417"/>
    </location>
</feature>
<feature type="region of interest" description="Disordered" evidence="1">
    <location>
        <begin position="291"/>
        <end position="514"/>
    </location>
</feature>
<feature type="compositionally biased region" description="Low complexity" evidence="1">
    <location>
        <begin position="156"/>
        <end position="168"/>
    </location>
</feature>
<feature type="compositionally biased region" description="Polar residues" evidence="1">
    <location>
        <begin position="790"/>
        <end position="802"/>
    </location>
</feature>
<evidence type="ECO:0000256" key="1">
    <source>
        <dbReference type="SAM" id="MobiDB-lite"/>
    </source>
</evidence>
<dbReference type="Proteomes" id="UP000215453">
    <property type="component" value="Chromosome 1"/>
</dbReference>
<evidence type="ECO:0000313" key="3">
    <source>
        <dbReference type="Proteomes" id="UP000215453"/>
    </source>
</evidence>
<feature type="compositionally biased region" description="Polar residues" evidence="1">
    <location>
        <begin position="463"/>
        <end position="479"/>
    </location>
</feature>
<feature type="compositionally biased region" description="Polar residues" evidence="1">
    <location>
        <begin position="922"/>
        <end position="937"/>
    </location>
</feature>
<feature type="compositionally biased region" description="Basic and acidic residues" evidence="1">
    <location>
        <begin position="451"/>
        <end position="462"/>
    </location>
</feature>
<evidence type="ECO:0000313" key="2">
    <source>
        <dbReference type="EMBL" id="SMY20672.1"/>
    </source>
</evidence>
<dbReference type="AlphaFoldDB" id="A0A1Y6L855"/>
<feature type="region of interest" description="Disordered" evidence="1">
    <location>
        <begin position="557"/>
        <end position="670"/>
    </location>
</feature>
<feature type="compositionally biased region" description="Polar residues" evidence="1">
    <location>
        <begin position="609"/>
        <end position="630"/>
    </location>
</feature>
<organism evidence="2 3">
    <name type="scientific">Zymoseptoria tritici ST99CH_1A5</name>
    <dbReference type="NCBI Taxonomy" id="1276529"/>
    <lineage>
        <taxon>Eukaryota</taxon>
        <taxon>Fungi</taxon>
        <taxon>Dikarya</taxon>
        <taxon>Ascomycota</taxon>
        <taxon>Pezizomycotina</taxon>
        <taxon>Dothideomycetes</taxon>
        <taxon>Dothideomycetidae</taxon>
        <taxon>Mycosphaerellales</taxon>
        <taxon>Mycosphaerellaceae</taxon>
        <taxon>Zymoseptoria</taxon>
    </lineage>
</organism>
<reference evidence="2 3" key="1">
    <citation type="submission" date="2016-10" db="EMBL/GenBank/DDBJ databases">
        <authorList>
            <person name="Varghese N."/>
        </authorList>
    </citation>
    <scope>NUCLEOTIDE SEQUENCE [LARGE SCALE GENOMIC DNA]</scope>
</reference>
<feature type="compositionally biased region" description="Low complexity" evidence="1">
    <location>
        <begin position="696"/>
        <end position="716"/>
    </location>
</feature>
<feature type="region of interest" description="Disordered" evidence="1">
    <location>
        <begin position="695"/>
        <end position="738"/>
    </location>
</feature>
<feature type="compositionally biased region" description="Low complexity" evidence="1">
    <location>
        <begin position="803"/>
        <end position="820"/>
    </location>
</feature>
<feature type="compositionally biased region" description="Low complexity" evidence="1">
    <location>
        <begin position="897"/>
        <end position="921"/>
    </location>
</feature>